<evidence type="ECO:0000259" key="2">
    <source>
        <dbReference type="Pfam" id="PF13266"/>
    </source>
</evidence>
<feature type="region of interest" description="Disordered" evidence="1">
    <location>
        <begin position="1"/>
        <end position="122"/>
    </location>
</feature>
<name>A0A1Y1HWY0_KLENI</name>
<dbReference type="PANTHER" id="PTHR31132">
    <property type="entry name" value="N-LYSINE METHYLTRANSFERASE"/>
    <property type="match status" value="1"/>
</dbReference>
<feature type="compositionally biased region" description="Basic and acidic residues" evidence="1">
    <location>
        <begin position="56"/>
        <end position="67"/>
    </location>
</feature>
<dbReference type="EMBL" id="DF237087">
    <property type="protein sequence ID" value="GAQ83164.1"/>
    <property type="molecule type" value="Genomic_DNA"/>
</dbReference>
<gene>
    <name evidence="3" type="ORF">KFL_001380050</name>
</gene>
<feature type="region of interest" description="Disordered" evidence="1">
    <location>
        <begin position="261"/>
        <end position="317"/>
    </location>
</feature>
<dbReference type="OMA" id="GEPMKTA"/>
<feature type="compositionally biased region" description="Polar residues" evidence="1">
    <location>
        <begin position="222"/>
        <end position="236"/>
    </location>
</feature>
<proteinExistence type="predicted"/>
<dbReference type="OrthoDB" id="1868458at2759"/>
<reference evidence="3 4" key="1">
    <citation type="journal article" date="2014" name="Nat. Commun.">
        <title>Klebsormidium flaccidum genome reveals primary factors for plant terrestrial adaptation.</title>
        <authorList>
            <person name="Hori K."/>
            <person name="Maruyama F."/>
            <person name="Fujisawa T."/>
            <person name="Togashi T."/>
            <person name="Yamamoto N."/>
            <person name="Seo M."/>
            <person name="Sato S."/>
            <person name="Yamada T."/>
            <person name="Mori H."/>
            <person name="Tajima N."/>
            <person name="Moriyama T."/>
            <person name="Ikeuchi M."/>
            <person name="Watanabe M."/>
            <person name="Wada H."/>
            <person name="Kobayashi K."/>
            <person name="Saito M."/>
            <person name="Masuda T."/>
            <person name="Sasaki-Sekimoto Y."/>
            <person name="Mashiguchi K."/>
            <person name="Awai K."/>
            <person name="Shimojima M."/>
            <person name="Masuda S."/>
            <person name="Iwai M."/>
            <person name="Nobusawa T."/>
            <person name="Narise T."/>
            <person name="Kondo S."/>
            <person name="Saito H."/>
            <person name="Sato R."/>
            <person name="Murakawa M."/>
            <person name="Ihara Y."/>
            <person name="Oshima-Yamada Y."/>
            <person name="Ohtaka K."/>
            <person name="Satoh M."/>
            <person name="Sonobe K."/>
            <person name="Ishii M."/>
            <person name="Ohtani R."/>
            <person name="Kanamori-Sato M."/>
            <person name="Honoki R."/>
            <person name="Miyazaki D."/>
            <person name="Mochizuki H."/>
            <person name="Umetsu J."/>
            <person name="Higashi K."/>
            <person name="Shibata D."/>
            <person name="Kamiya Y."/>
            <person name="Sato N."/>
            <person name="Nakamura Y."/>
            <person name="Tabata S."/>
            <person name="Ida S."/>
            <person name="Kurokawa K."/>
            <person name="Ohta H."/>
        </authorList>
    </citation>
    <scope>NUCLEOTIDE SEQUENCE [LARGE SCALE GENOMIC DNA]</scope>
    <source>
        <strain evidence="3 4">NIES-2285</strain>
    </source>
</reference>
<evidence type="ECO:0000313" key="3">
    <source>
        <dbReference type="EMBL" id="GAQ83164.1"/>
    </source>
</evidence>
<evidence type="ECO:0000313" key="4">
    <source>
        <dbReference type="Proteomes" id="UP000054558"/>
    </source>
</evidence>
<feature type="region of interest" description="Disordered" evidence="1">
    <location>
        <begin position="157"/>
        <end position="176"/>
    </location>
</feature>
<evidence type="ECO:0000256" key="1">
    <source>
        <dbReference type="SAM" id="MobiDB-lite"/>
    </source>
</evidence>
<accession>A0A1Y1HWY0</accession>
<feature type="compositionally biased region" description="Polar residues" evidence="1">
    <location>
        <begin position="18"/>
        <end position="30"/>
    </location>
</feature>
<feature type="domain" description="DUF4057" evidence="2">
    <location>
        <begin position="21"/>
        <end position="315"/>
    </location>
</feature>
<feature type="compositionally biased region" description="Low complexity" evidence="1">
    <location>
        <begin position="96"/>
        <end position="108"/>
    </location>
</feature>
<feature type="region of interest" description="Disordered" evidence="1">
    <location>
        <begin position="218"/>
        <end position="240"/>
    </location>
</feature>
<dbReference type="Proteomes" id="UP000054558">
    <property type="component" value="Unassembled WGS sequence"/>
</dbReference>
<dbReference type="AlphaFoldDB" id="A0A1Y1HWY0"/>
<dbReference type="PANTHER" id="PTHR31132:SF13">
    <property type="entry name" value="N-LYSINE METHYLTRANSFERASE"/>
    <property type="match status" value="1"/>
</dbReference>
<dbReference type="InterPro" id="IPR025131">
    <property type="entry name" value="DUF4057"/>
</dbReference>
<protein>
    <recommendedName>
        <fullName evidence="2">DUF4057 domain-containing protein</fullName>
    </recommendedName>
</protein>
<keyword evidence="4" id="KW-1185">Reference proteome</keyword>
<sequence>MAEGTIQRRLSIPPGGDQSINLFDWSESSGPPTPDTITGVRRGRGTSPGSGSKIVFGDEKPIEHETIPTRPGSAQKHKELSGSGIFDKGPHSESSNAFANNNDQNNGNYITDRPSTRVQQPAGGISQISLGGGYDTTPEKVPAHKLAKFAEIRGNMEEELQKGSPGEYLGRPSSEKKKELLDSKVFGPAPPFRPSIQPLAQAHAGENDHIFKIWRDEEKPSETQTQGPAVGGTSQVAFGDDGPVEAVAKKLHDSKLAELSGNNIFDDGRSPGPSIMLSDPKRKELGGNDIFCDAVPPKRDLMGAKNPPGGPSTISLV</sequence>
<dbReference type="Pfam" id="PF13266">
    <property type="entry name" value="DUF4057"/>
    <property type="match status" value="1"/>
</dbReference>
<organism evidence="3 4">
    <name type="scientific">Klebsormidium nitens</name>
    <name type="common">Green alga</name>
    <name type="synonym">Ulothrix nitens</name>
    <dbReference type="NCBI Taxonomy" id="105231"/>
    <lineage>
        <taxon>Eukaryota</taxon>
        <taxon>Viridiplantae</taxon>
        <taxon>Streptophyta</taxon>
        <taxon>Klebsormidiophyceae</taxon>
        <taxon>Klebsormidiales</taxon>
        <taxon>Klebsormidiaceae</taxon>
        <taxon>Klebsormidium</taxon>
    </lineage>
</organism>